<organism evidence="1 2">
    <name type="scientific">Paludibacterium denitrificans</name>
    <dbReference type="NCBI Taxonomy" id="2675226"/>
    <lineage>
        <taxon>Bacteria</taxon>
        <taxon>Pseudomonadati</taxon>
        <taxon>Pseudomonadota</taxon>
        <taxon>Betaproteobacteria</taxon>
        <taxon>Neisseriales</taxon>
        <taxon>Chromobacteriaceae</taxon>
        <taxon>Paludibacterium</taxon>
    </lineage>
</organism>
<evidence type="ECO:0000313" key="2">
    <source>
        <dbReference type="Proteomes" id="UP000446658"/>
    </source>
</evidence>
<comment type="caution">
    <text evidence="1">The sequence shown here is derived from an EMBL/GenBank/DDBJ whole genome shotgun (WGS) entry which is preliminary data.</text>
</comment>
<name>A0A844GF81_9NEIS</name>
<evidence type="ECO:0000313" key="1">
    <source>
        <dbReference type="EMBL" id="MTD33931.1"/>
    </source>
</evidence>
<dbReference type="RefSeq" id="WP_230371116.1">
    <property type="nucleotide sequence ID" value="NZ_WLYX01000001.1"/>
</dbReference>
<dbReference type="Proteomes" id="UP000446658">
    <property type="component" value="Unassembled WGS sequence"/>
</dbReference>
<accession>A0A844GF81</accession>
<reference evidence="1 2" key="1">
    <citation type="submission" date="2019-11" db="EMBL/GenBank/DDBJ databases">
        <title>Draft genome sequence of Paludibacterium sp. dN18-1.</title>
        <authorList>
            <person name="Im W.-T."/>
        </authorList>
    </citation>
    <scope>NUCLEOTIDE SEQUENCE [LARGE SCALE GENOMIC DNA]</scope>
    <source>
        <strain evidence="2">dN 18-1</strain>
    </source>
</reference>
<sequence>MMIDQPTQYGFIGGGYVVVTPDKDAPYSSITGFGSTGTLFRDDGQTFPWKGINPFDCKLNNYGGFLTGGSPVYMNVTTVPNAPKNVAGARNDIWTSGPQMSVYGGKHRLGGGWLCWLYPIAPGEVLKLTVGAGGYADDREYTYQPNVVVHSTITKTEDDDSDYEWVMASKDGKTALLRSTRRYYYQVNVTSVVRTDNVSDPYRINKTRYDVTMTIQQLGRVQVDVKEGGWTYFYKGPLYTLSEAGNVVPVDFYVRTTGTVEMVKVREVLTYPTSDGAGHPMGTPYIVEYGYYLEDYTFSQKIGSISFDFHRKNAEDGWSRRQDTGEILPYGTDSFDLPALEITHSLIGIDIGTGDINAGSFSDGSHTLNVMPLTISESTSHVDHHVYYDLTTQQVIPEDKILRKNANASYVRAISPDRIFLSDNPNDQSVFFV</sequence>
<gene>
    <name evidence="1" type="ORF">GKE73_15915</name>
</gene>
<keyword evidence="2" id="KW-1185">Reference proteome</keyword>
<dbReference type="AlphaFoldDB" id="A0A844GF81"/>
<dbReference type="EMBL" id="WLYX01000001">
    <property type="protein sequence ID" value="MTD33931.1"/>
    <property type="molecule type" value="Genomic_DNA"/>
</dbReference>
<proteinExistence type="predicted"/>
<protein>
    <submittedName>
        <fullName evidence="1">Uncharacterized protein</fullName>
    </submittedName>
</protein>